<evidence type="ECO:0000313" key="3">
    <source>
        <dbReference type="Proteomes" id="UP001553148"/>
    </source>
</evidence>
<proteinExistence type="predicted"/>
<dbReference type="Proteomes" id="UP001553148">
    <property type="component" value="Unassembled WGS sequence"/>
</dbReference>
<gene>
    <name evidence="2" type="ORF">AB0470_00530</name>
</gene>
<keyword evidence="1" id="KW-1133">Transmembrane helix</keyword>
<protein>
    <submittedName>
        <fullName evidence="2">Uncharacterized protein</fullName>
    </submittedName>
</protein>
<keyword evidence="3" id="KW-1185">Reference proteome</keyword>
<feature type="transmembrane region" description="Helical" evidence="1">
    <location>
        <begin position="12"/>
        <end position="29"/>
    </location>
</feature>
<accession>A0ABV3KFC0</accession>
<organism evidence="2 3">
    <name type="scientific">Streptomyces griseosporeus</name>
    <dbReference type="NCBI Taxonomy" id="1910"/>
    <lineage>
        <taxon>Bacteria</taxon>
        <taxon>Bacillati</taxon>
        <taxon>Actinomycetota</taxon>
        <taxon>Actinomycetes</taxon>
        <taxon>Kitasatosporales</taxon>
        <taxon>Streptomycetaceae</taxon>
        <taxon>Streptomyces</taxon>
    </lineage>
</organism>
<reference evidence="2 3" key="1">
    <citation type="submission" date="2024-06" db="EMBL/GenBank/DDBJ databases">
        <title>The Natural Products Discovery Center: Release of the First 8490 Sequenced Strains for Exploring Actinobacteria Biosynthetic Diversity.</title>
        <authorList>
            <person name="Kalkreuter E."/>
            <person name="Kautsar S.A."/>
            <person name="Yang D."/>
            <person name="Bader C.D."/>
            <person name="Teijaro C.N."/>
            <person name="Fluegel L."/>
            <person name="Davis C.M."/>
            <person name="Simpson J.R."/>
            <person name="Lauterbach L."/>
            <person name="Steele A.D."/>
            <person name="Gui C."/>
            <person name="Meng S."/>
            <person name="Li G."/>
            <person name="Viehrig K."/>
            <person name="Ye F."/>
            <person name="Su P."/>
            <person name="Kiefer A.F."/>
            <person name="Nichols A."/>
            <person name="Cepeda A.J."/>
            <person name="Yan W."/>
            <person name="Fan B."/>
            <person name="Jiang Y."/>
            <person name="Adhikari A."/>
            <person name="Zheng C.-J."/>
            <person name="Schuster L."/>
            <person name="Cowan T.M."/>
            <person name="Smanski M.J."/>
            <person name="Chevrette M.G."/>
            <person name="De Carvalho L.P.S."/>
            <person name="Shen B."/>
        </authorList>
    </citation>
    <scope>NUCLEOTIDE SEQUENCE [LARGE SCALE GENOMIC DNA]</scope>
    <source>
        <strain evidence="2 3">NPDC052360</strain>
    </source>
</reference>
<comment type="caution">
    <text evidence="2">The sequence shown here is derived from an EMBL/GenBank/DDBJ whole genome shotgun (WGS) entry which is preliminary data.</text>
</comment>
<dbReference type="EMBL" id="JBFAUJ010000001">
    <property type="protein sequence ID" value="MEV8458022.1"/>
    <property type="molecule type" value="Genomic_DNA"/>
</dbReference>
<keyword evidence="1" id="KW-0812">Transmembrane</keyword>
<evidence type="ECO:0000256" key="1">
    <source>
        <dbReference type="SAM" id="Phobius"/>
    </source>
</evidence>
<sequence length="173" mass="19160">MASRIEWGSVPTWVGALSFFVGALSFVGGQQDKRREHASKVGAWIADGIGEHKGKYFIVVTNAGTVPTFEIKVKDAESGETLLELPELLGTVRKEVKKNGQSWHPVKKEITVFEPQHGVISVKIVVGEPAVCLELRDALGREWEIDENRRIKRVKRRKGAVLSFRRGGKVGTT</sequence>
<keyword evidence="1" id="KW-0472">Membrane</keyword>
<dbReference type="RefSeq" id="WP_162655629.1">
    <property type="nucleotide sequence ID" value="NZ_JBFAUJ010000001.1"/>
</dbReference>
<name>A0ABV3KFC0_STRGS</name>
<evidence type="ECO:0000313" key="2">
    <source>
        <dbReference type="EMBL" id="MEV8458022.1"/>
    </source>
</evidence>